<keyword evidence="1" id="KW-0809">Transit peptide</keyword>
<keyword evidence="5" id="KW-1185">Reference proteome</keyword>
<evidence type="ECO:0000313" key="4">
    <source>
        <dbReference type="EMBL" id="GMH02568.1"/>
    </source>
</evidence>
<feature type="domain" description="MORF/ORRM1/DAG-like MORF" evidence="3">
    <location>
        <begin position="11"/>
        <end position="44"/>
    </location>
</feature>
<dbReference type="GO" id="GO:0005739">
    <property type="term" value="C:mitochondrion"/>
    <property type="evidence" value="ECO:0007669"/>
    <property type="project" value="TreeGrafter"/>
</dbReference>
<dbReference type="EMBL" id="BSYO01000003">
    <property type="protein sequence ID" value="GMH02568.1"/>
    <property type="molecule type" value="Genomic_DNA"/>
</dbReference>
<feature type="region of interest" description="Disordered" evidence="2">
    <location>
        <begin position="77"/>
        <end position="102"/>
    </location>
</feature>
<dbReference type="PANTHER" id="PTHR31346">
    <property type="entry name" value="MULTIPLE ORGANELLAR RNA EDITING FACTOR 2, CHLOROPLASTIC-RELATED-RELATED"/>
    <property type="match status" value="1"/>
</dbReference>
<feature type="compositionally biased region" description="Basic and acidic residues" evidence="2">
    <location>
        <begin position="79"/>
        <end position="94"/>
    </location>
</feature>
<evidence type="ECO:0000256" key="1">
    <source>
        <dbReference type="ARBA" id="ARBA00022946"/>
    </source>
</evidence>
<evidence type="ECO:0000259" key="3">
    <source>
        <dbReference type="Pfam" id="PF21864"/>
    </source>
</evidence>
<evidence type="ECO:0000313" key="5">
    <source>
        <dbReference type="Proteomes" id="UP001279734"/>
    </source>
</evidence>
<dbReference type="InterPro" id="IPR039206">
    <property type="entry name" value="MORF/ORRM1/DAG-like"/>
</dbReference>
<accession>A0AAD3S1D2</accession>
<gene>
    <name evidence="4" type="ORF">Nepgr_004407</name>
</gene>
<dbReference type="AlphaFoldDB" id="A0AAD3S1D2"/>
<comment type="caution">
    <text evidence="4">The sequence shown here is derived from an EMBL/GenBank/DDBJ whole genome shotgun (WGS) entry which is preliminary data.</text>
</comment>
<name>A0AAD3S1D2_NEPGR</name>
<reference evidence="4" key="1">
    <citation type="submission" date="2023-05" db="EMBL/GenBank/DDBJ databases">
        <title>Nepenthes gracilis genome sequencing.</title>
        <authorList>
            <person name="Fukushima K."/>
        </authorList>
    </citation>
    <scope>NUCLEOTIDE SEQUENCE</scope>
    <source>
        <strain evidence="4">SING2019-196</strain>
    </source>
</reference>
<dbReference type="Proteomes" id="UP001279734">
    <property type="component" value="Unassembled WGS sequence"/>
</dbReference>
<dbReference type="Pfam" id="PF21864">
    <property type="entry name" value="MORF_dom"/>
    <property type="match status" value="1"/>
</dbReference>
<dbReference type="InterPro" id="IPR054059">
    <property type="entry name" value="MORF/ORRM1/DAG-like_MORF"/>
</dbReference>
<dbReference type="GO" id="GO:0080156">
    <property type="term" value="P:mitochondrial mRNA modification"/>
    <property type="evidence" value="ECO:0007669"/>
    <property type="project" value="TreeGrafter"/>
</dbReference>
<proteinExistence type="predicted"/>
<dbReference type="GO" id="GO:0016554">
    <property type="term" value="P:cytidine to uridine editing"/>
    <property type="evidence" value="ECO:0007669"/>
    <property type="project" value="InterPro"/>
</dbReference>
<sequence>MAPLFRGCDYGHWLIVMDKPGGEGSNKQQMINCYIETLAKVVGSGNCILLMNNPASSDILDVATKLRELVEASYVTANSRDDGEPRVEVREKSNNSEPQKLS</sequence>
<organism evidence="4 5">
    <name type="scientific">Nepenthes gracilis</name>
    <name type="common">Slender pitcher plant</name>
    <dbReference type="NCBI Taxonomy" id="150966"/>
    <lineage>
        <taxon>Eukaryota</taxon>
        <taxon>Viridiplantae</taxon>
        <taxon>Streptophyta</taxon>
        <taxon>Embryophyta</taxon>
        <taxon>Tracheophyta</taxon>
        <taxon>Spermatophyta</taxon>
        <taxon>Magnoliopsida</taxon>
        <taxon>eudicotyledons</taxon>
        <taxon>Gunneridae</taxon>
        <taxon>Pentapetalae</taxon>
        <taxon>Caryophyllales</taxon>
        <taxon>Nepenthaceae</taxon>
        <taxon>Nepenthes</taxon>
    </lineage>
</organism>
<protein>
    <recommendedName>
        <fullName evidence="3">MORF/ORRM1/DAG-like MORF domain-containing protein</fullName>
    </recommendedName>
</protein>
<evidence type="ECO:0000256" key="2">
    <source>
        <dbReference type="SAM" id="MobiDB-lite"/>
    </source>
</evidence>
<dbReference type="PANTHER" id="PTHR31346:SF7">
    <property type="entry name" value="MULTIPLE ORGANELLAR RNA EDITING FACTOR 2, CHLOROPLASTIC-RELATED"/>
    <property type="match status" value="1"/>
</dbReference>